<dbReference type="InterPro" id="IPR000835">
    <property type="entry name" value="HTH_MarR-typ"/>
</dbReference>
<keyword evidence="3" id="KW-1185">Reference proteome</keyword>
<proteinExistence type="predicted"/>
<dbReference type="EMBL" id="BAAAHP010000164">
    <property type="protein sequence ID" value="GAA0895914.1"/>
    <property type="molecule type" value="Genomic_DNA"/>
</dbReference>
<dbReference type="PANTHER" id="PTHR33164:SF43">
    <property type="entry name" value="HTH-TYPE TRANSCRIPTIONAL REPRESSOR YETL"/>
    <property type="match status" value="1"/>
</dbReference>
<protein>
    <submittedName>
        <fullName evidence="2">MarR family transcriptional regulator</fullName>
    </submittedName>
</protein>
<dbReference type="PRINTS" id="PR00598">
    <property type="entry name" value="HTHMARR"/>
</dbReference>
<dbReference type="Pfam" id="PF12802">
    <property type="entry name" value="MarR_2"/>
    <property type="match status" value="1"/>
</dbReference>
<dbReference type="PANTHER" id="PTHR33164">
    <property type="entry name" value="TRANSCRIPTIONAL REGULATOR, MARR FAMILY"/>
    <property type="match status" value="1"/>
</dbReference>
<evidence type="ECO:0000259" key="1">
    <source>
        <dbReference type="PROSITE" id="PS50995"/>
    </source>
</evidence>
<dbReference type="PROSITE" id="PS50995">
    <property type="entry name" value="HTH_MARR_2"/>
    <property type="match status" value="1"/>
</dbReference>
<sequence>MSRTDEEDAATAPSLLLDRAAGRVSAAVLKVLRDSGLTLERWRILDLLAGRDGMTMSEIANAVVVTGPTLTRIVDDLATKALVHREVDAHDRRRVLVHLTPRGEQLRSSLRPAVAEAEAAAFSALTDDQRSTLSALLTRLAAASADG</sequence>
<name>A0ABN1N7A8_9PSEU</name>
<gene>
    <name evidence="2" type="ORF">GCM10009559_53230</name>
</gene>
<dbReference type="RefSeq" id="WP_343944324.1">
    <property type="nucleotide sequence ID" value="NZ_BAAAHP010000164.1"/>
</dbReference>
<accession>A0ABN1N7A8</accession>
<dbReference type="SMART" id="SM00347">
    <property type="entry name" value="HTH_MARR"/>
    <property type="match status" value="1"/>
</dbReference>
<reference evidence="2 3" key="1">
    <citation type="journal article" date="2019" name="Int. J. Syst. Evol. Microbiol.">
        <title>The Global Catalogue of Microorganisms (GCM) 10K type strain sequencing project: providing services to taxonomists for standard genome sequencing and annotation.</title>
        <authorList>
            <consortium name="The Broad Institute Genomics Platform"/>
            <consortium name="The Broad Institute Genome Sequencing Center for Infectious Disease"/>
            <person name="Wu L."/>
            <person name="Ma J."/>
        </authorList>
    </citation>
    <scope>NUCLEOTIDE SEQUENCE [LARGE SCALE GENOMIC DNA]</scope>
    <source>
        <strain evidence="2 3">JCM 11117</strain>
    </source>
</reference>
<dbReference type="SUPFAM" id="SSF46785">
    <property type="entry name" value="Winged helix' DNA-binding domain"/>
    <property type="match status" value="1"/>
</dbReference>
<dbReference type="InterPro" id="IPR036388">
    <property type="entry name" value="WH-like_DNA-bd_sf"/>
</dbReference>
<dbReference type="InterPro" id="IPR039422">
    <property type="entry name" value="MarR/SlyA-like"/>
</dbReference>
<evidence type="ECO:0000313" key="2">
    <source>
        <dbReference type="EMBL" id="GAA0895914.1"/>
    </source>
</evidence>
<evidence type="ECO:0000313" key="3">
    <source>
        <dbReference type="Proteomes" id="UP001499967"/>
    </source>
</evidence>
<dbReference type="InterPro" id="IPR036390">
    <property type="entry name" value="WH_DNA-bd_sf"/>
</dbReference>
<dbReference type="Proteomes" id="UP001499967">
    <property type="component" value="Unassembled WGS sequence"/>
</dbReference>
<organism evidence="2 3">
    <name type="scientific">Pseudonocardia zijingensis</name>
    <dbReference type="NCBI Taxonomy" id="153376"/>
    <lineage>
        <taxon>Bacteria</taxon>
        <taxon>Bacillati</taxon>
        <taxon>Actinomycetota</taxon>
        <taxon>Actinomycetes</taxon>
        <taxon>Pseudonocardiales</taxon>
        <taxon>Pseudonocardiaceae</taxon>
        <taxon>Pseudonocardia</taxon>
    </lineage>
</organism>
<feature type="domain" description="HTH marR-type" evidence="1">
    <location>
        <begin position="10"/>
        <end position="142"/>
    </location>
</feature>
<dbReference type="Gene3D" id="1.10.10.10">
    <property type="entry name" value="Winged helix-like DNA-binding domain superfamily/Winged helix DNA-binding domain"/>
    <property type="match status" value="1"/>
</dbReference>
<comment type="caution">
    <text evidence="2">The sequence shown here is derived from an EMBL/GenBank/DDBJ whole genome shotgun (WGS) entry which is preliminary data.</text>
</comment>